<dbReference type="SUPFAM" id="SSF158472">
    <property type="entry name" value="HAMP domain-like"/>
    <property type="match status" value="1"/>
</dbReference>
<dbReference type="InterPro" id="IPR050428">
    <property type="entry name" value="TCS_sensor_his_kinase"/>
</dbReference>
<dbReference type="PROSITE" id="PS50885">
    <property type="entry name" value="HAMP"/>
    <property type="match status" value="1"/>
</dbReference>
<dbReference type="Proteomes" id="UP001302059">
    <property type="component" value="Unassembled WGS sequence"/>
</dbReference>
<dbReference type="InterPro" id="IPR003660">
    <property type="entry name" value="HAMP_dom"/>
</dbReference>
<dbReference type="RefSeq" id="WP_285525702.1">
    <property type="nucleotide sequence ID" value="NZ_JASNGB010000411.1"/>
</dbReference>
<proteinExistence type="predicted"/>
<dbReference type="InterPro" id="IPR003661">
    <property type="entry name" value="HisK_dim/P_dom"/>
</dbReference>
<evidence type="ECO:0000256" key="2">
    <source>
        <dbReference type="ARBA" id="ARBA00012438"/>
    </source>
</evidence>
<organism evidence="8 9">
    <name type="scientific">Deinococcus rhizophilus</name>
    <dbReference type="NCBI Taxonomy" id="3049544"/>
    <lineage>
        <taxon>Bacteria</taxon>
        <taxon>Thermotogati</taxon>
        <taxon>Deinococcota</taxon>
        <taxon>Deinococci</taxon>
        <taxon>Deinococcales</taxon>
        <taxon>Deinococcaceae</taxon>
        <taxon>Deinococcus</taxon>
    </lineage>
</organism>
<evidence type="ECO:0000259" key="7">
    <source>
        <dbReference type="PROSITE" id="PS50885"/>
    </source>
</evidence>
<accession>A0ABT7JPY0</accession>
<dbReference type="SMART" id="SM00304">
    <property type="entry name" value="HAMP"/>
    <property type="match status" value="1"/>
</dbReference>
<dbReference type="Gene3D" id="1.10.287.130">
    <property type="match status" value="1"/>
</dbReference>
<feature type="non-terminal residue" evidence="8">
    <location>
        <position position="141"/>
    </location>
</feature>
<protein>
    <recommendedName>
        <fullName evidence="2">histidine kinase</fullName>
        <ecNumber evidence="2">2.7.13.3</ecNumber>
    </recommendedName>
</protein>
<dbReference type="Gene3D" id="1.10.8.500">
    <property type="entry name" value="HAMP domain in histidine kinase"/>
    <property type="match status" value="1"/>
</dbReference>
<dbReference type="SUPFAM" id="SSF47384">
    <property type="entry name" value="Homodimeric domain of signal transducing histidine kinase"/>
    <property type="match status" value="1"/>
</dbReference>
<keyword evidence="3" id="KW-0597">Phosphoprotein</keyword>
<dbReference type="SMART" id="SM00388">
    <property type="entry name" value="HisKA"/>
    <property type="match status" value="1"/>
</dbReference>
<dbReference type="Pfam" id="PF00672">
    <property type="entry name" value="HAMP"/>
    <property type="match status" value="1"/>
</dbReference>
<dbReference type="InterPro" id="IPR036097">
    <property type="entry name" value="HisK_dim/P_sf"/>
</dbReference>
<evidence type="ECO:0000256" key="1">
    <source>
        <dbReference type="ARBA" id="ARBA00000085"/>
    </source>
</evidence>
<keyword evidence="9" id="KW-1185">Reference proteome</keyword>
<gene>
    <name evidence="8" type="ORF">QOL99_17630</name>
</gene>
<dbReference type="EC" id="2.7.13.3" evidence="2"/>
<evidence type="ECO:0000256" key="3">
    <source>
        <dbReference type="ARBA" id="ARBA00022553"/>
    </source>
</evidence>
<comment type="catalytic activity">
    <reaction evidence="1">
        <text>ATP + protein L-histidine = ADP + protein N-phospho-L-histidine.</text>
        <dbReference type="EC" id="2.7.13.3"/>
    </reaction>
</comment>
<keyword evidence="6" id="KW-0902">Two-component regulatory system</keyword>
<comment type="caution">
    <text evidence="8">The sequence shown here is derived from an EMBL/GenBank/DDBJ whole genome shotgun (WGS) entry which is preliminary data.</text>
</comment>
<keyword evidence="5 8" id="KW-0418">Kinase</keyword>
<dbReference type="CDD" id="cd06225">
    <property type="entry name" value="HAMP"/>
    <property type="match status" value="1"/>
</dbReference>
<dbReference type="PANTHER" id="PTHR45436:SF5">
    <property type="entry name" value="SENSOR HISTIDINE KINASE TRCS"/>
    <property type="match status" value="1"/>
</dbReference>
<dbReference type="GO" id="GO:0016301">
    <property type="term" value="F:kinase activity"/>
    <property type="evidence" value="ECO:0007669"/>
    <property type="project" value="UniProtKB-KW"/>
</dbReference>
<dbReference type="Pfam" id="PF00512">
    <property type="entry name" value="HisKA"/>
    <property type="match status" value="1"/>
</dbReference>
<sequence length="141" mass="14573">ARTAQAVQDGDLGARVGGTGRRDELGTLARHLNAMLGQLSALVTAARRFTADAAHDLRTPLAVLRGEVDLALRRERTPAEYRETLERLRGDLAGLSTLADDLLTLARLEGQGPVGAGLLPVPPGSAALGAVPLGAVPLGEV</sequence>
<dbReference type="CDD" id="cd00082">
    <property type="entry name" value="HisKA"/>
    <property type="match status" value="1"/>
</dbReference>
<feature type="non-terminal residue" evidence="8">
    <location>
        <position position="1"/>
    </location>
</feature>
<keyword evidence="4" id="KW-0808">Transferase</keyword>
<evidence type="ECO:0000256" key="4">
    <source>
        <dbReference type="ARBA" id="ARBA00022679"/>
    </source>
</evidence>
<reference evidence="8 9" key="1">
    <citation type="submission" date="2023-05" db="EMBL/GenBank/DDBJ databases">
        <authorList>
            <person name="Gao F."/>
        </authorList>
    </citation>
    <scope>NUCLEOTIDE SEQUENCE [LARGE SCALE GENOMIC DNA]</scope>
    <source>
        <strain evidence="8 9">MIMF12</strain>
    </source>
</reference>
<dbReference type="EMBL" id="JASNGB010000411">
    <property type="protein sequence ID" value="MDL2345953.1"/>
    <property type="molecule type" value="Genomic_DNA"/>
</dbReference>
<evidence type="ECO:0000313" key="8">
    <source>
        <dbReference type="EMBL" id="MDL2345953.1"/>
    </source>
</evidence>
<evidence type="ECO:0000256" key="6">
    <source>
        <dbReference type="ARBA" id="ARBA00023012"/>
    </source>
</evidence>
<name>A0ABT7JPY0_9DEIO</name>
<dbReference type="PANTHER" id="PTHR45436">
    <property type="entry name" value="SENSOR HISTIDINE KINASE YKOH"/>
    <property type="match status" value="1"/>
</dbReference>
<feature type="domain" description="HAMP" evidence="7">
    <location>
        <begin position="1"/>
        <end position="44"/>
    </location>
</feature>
<evidence type="ECO:0000256" key="5">
    <source>
        <dbReference type="ARBA" id="ARBA00022777"/>
    </source>
</evidence>
<evidence type="ECO:0000313" key="9">
    <source>
        <dbReference type="Proteomes" id="UP001302059"/>
    </source>
</evidence>